<reference evidence="4 5" key="1">
    <citation type="journal article" date="2023" name="Arcadia Sci">
        <title>De novo assembly of a long-read Amblyomma americanum tick genome.</title>
        <authorList>
            <person name="Chou S."/>
            <person name="Poskanzer K.E."/>
            <person name="Rollins M."/>
            <person name="Thuy-Boun P.S."/>
        </authorList>
    </citation>
    <scope>NUCLEOTIDE SEQUENCE [LARGE SCALE GENOMIC DNA]</scope>
    <source>
        <strain evidence="4">F_SG_1</strain>
        <tissue evidence="4">Salivary glands</tissue>
    </source>
</reference>
<dbReference type="InterPro" id="IPR000718">
    <property type="entry name" value="Peptidase_M13"/>
</dbReference>
<dbReference type="PANTHER" id="PTHR11733">
    <property type="entry name" value="ZINC METALLOPROTEASE FAMILY M13 NEPRILYSIN-RELATED"/>
    <property type="match status" value="1"/>
</dbReference>
<sequence length="841" mass="93357">MAASPVALSEPEAVVGVPQVPDENAAAFQDPSKLNARSPTGQGVHRAPKTLPKRRSGEEVETLKGLQEMVRGGFHQGNAPCAVSYCCENLSLVGVQCARTQSFQKLWLARGARSNAQRIQTNAVRIGSPFSPSPRGSTGRKHDTFRKTAAIVFLLFVITIVGAVVFYLANTLPSRRVVPAVCTSRACLDHAQALGLKRDKSLEACEDFGQFVCSGWLHDDTRPSVSAPLFRLAYWLLGRAQLREDPRRPLTKRVRLMMDACLRLGGSTADTDDSKSLIEFMTKELFPWLLDRTDARLGDSDDYSMPLRALVNLSVLWATPLWFYVDVIEPWHGTGHRRSASMSPSGIPYITEIINREVNKHNDFYNTVVDWVLSGIFGERAALPAFVEFTKASQDIHRSMIGNLSLFFNATHQRPRFLLIRELPLLVPKLRARDWVAALQSAFHAKPPLNEEDTLIATNGNLLDAMRVLFSSYSAREVTFHTAWWFIQLLAPITSSSVRGLFMKHPLSEFFYPMACGINAANVYIVLFSGADDSVMPQDERLHISALLSTLHQTALTEVASWSILDRKVVHAVATRLQNASTVIWPPEEYTTSRSLEMLYGRDYEMEQSFFGHWRMSREQLQKALGSEVYQASLRLFRLQSAHLAAYNPATNVISVAVAALAPPYYAIEGTDAMAYGGLGFMYAMQLARTINALTVLLSDDMTQTPWNPASSAFDPGEGSTHNIGSPGRALWELGGCSANVTSGSNGTALFPLLPALKIAHAAYLHSRSEDRDLRLRGLEEYSAEQVFFLTACHLTCWERNDHLRVSPECTEAMRNFEPFAKAFSCPAGSPMNPKQKCVFL</sequence>
<dbReference type="InterPro" id="IPR042089">
    <property type="entry name" value="Peptidase_M13_dom_2"/>
</dbReference>
<comment type="caution">
    <text evidence="4">The sequence shown here is derived from an EMBL/GenBank/DDBJ whole genome shotgun (WGS) entry which is preliminary data.</text>
</comment>
<evidence type="ECO:0000259" key="3">
    <source>
        <dbReference type="Pfam" id="PF01431"/>
    </source>
</evidence>
<name>A0AAQ4EV37_AMBAM</name>
<evidence type="ECO:0000313" key="4">
    <source>
        <dbReference type="EMBL" id="KAK8778587.1"/>
    </source>
</evidence>
<dbReference type="AlphaFoldDB" id="A0AAQ4EV37"/>
<dbReference type="PANTHER" id="PTHR11733:SF241">
    <property type="entry name" value="GH26575P-RELATED"/>
    <property type="match status" value="1"/>
</dbReference>
<feature type="transmembrane region" description="Helical" evidence="2">
    <location>
        <begin position="149"/>
        <end position="169"/>
    </location>
</feature>
<keyword evidence="2" id="KW-0812">Transmembrane</keyword>
<dbReference type="GO" id="GO:0005886">
    <property type="term" value="C:plasma membrane"/>
    <property type="evidence" value="ECO:0007669"/>
    <property type="project" value="TreeGrafter"/>
</dbReference>
<dbReference type="Gene3D" id="1.10.1380.10">
    <property type="entry name" value="Neutral endopeptidase , domain2"/>
    <property type="match status" value="1"/>
</dbReference>
<dbReference type="Proteomes" id="UP001321473">
    <property type="component" value="Unassembled WGS sequence"/>
</dbReference>
<gene>
    <name evidence="4" type="ORF">V5799_020071</name>
</gene>
<dbReference type="EMBL" id="JARKHS020010595">
    <property type="protein sequence ID" value="KAK8778587.1"/>
    <property type="molecule type" value="Genomic_DNA"/>
</dbReference>
<dbReference type="SUPFAM" id="SSF55486">
    <property type="entry name" value="Metalloproteases ('zincins'), catalytic domain"/>
    <property type="match status" value="2"/>
</dbReference>
<dbReference type="InterPro" id="IPR024079">
    <property type="entry name" value="MetalloPept_cat_dom_sf"/>
</dbReference>
<feature type="domain" description="Peptidase M13 C-terminal" evidence="3">
    <location>
        <begin position="756"/>
        <end position="838"/>
    </location>
</feature>
<dbReference type="Gene3D" id="3.40.390.10">
    <property type="entry name" value="Collagenase (Catalytic Domain)"/>
    <property type="match status" value="2"/>
</dbReference>
<dbReference type="PROSITE" id="PS51885">
    <property type="entry name" value="NEPRILYSIN"/>
    <property type="match status" value="1"/>
</dbReference>
<keyword evidence="2" id="KW-1133">Transmembrane helix</keyword>
<evidence type="ECO:0000256" key="2">
    <source>
        <dbReference type="SAM" id="Phobius"/>
    </source>
</evidence>
<accession>A0AAQ4EV37</accession>
<dbReference type="Pfam" id="PF01431">
    <property type="entry name" value="Peptidase_M13"/>
    <property type="match status" value="1"/>
</dbReference>
<keyword evidence="5" id="KW-1185">Reference proteome</keyword>
<evidence type="ECO:0000256" key="1">
    <source>
        <dbReference type="SAM" id="MobiDB-lite"/>
    </source>
</evidence>
<organism evidence="4 5">
    <name type="scientific">Amblyomma americanum</name>
    <name type="common">Lone star tick</name>
    <dbReference type="NCBI Taxonomy" id="6943"/>
    <lineage>
        <taxon>Eukaryota</taxon>
        <taxon>Metazoa</taxon>
        <taxon>Ecdysozoa</taxon>
        <taxon>Arthropoda</taxon>
        <taxon>Chelicerata</taxon>
        <taxon>Arachnida</taxon>
        <taxon>Acari</taxon>
        <taxon>Parasitiformes</taxon>
        <taxon>Ixodida</taxon>
        <taxon>Ixodoidea</taxon>
        <taxon>Ixodidae</taxon>
        <taxon>Amblyomminae</taxon>
        <taxon>Amblyomma</taxon>
    </lineage>
</organism>
<protein>
    <recommendedName>
        <fullName evidence="3">Peptidase M13 C-terminal domain-containing protein</fullName>
    </recommendedName>
</protein>
<dbReference type="GO" id="GO:0004222">
    <property type="term" value="F:metalloendopeptidase activity"/>
    <property type="evidence" value="ECO:0007669"/>
    <property type="project" value="InterPro"/>
</dbReference>
<evidence type="ECO:0000313" key="5">
    <source>
        <dbReference type="Proteomes" id="UP001321473"/>
    </source>
</evidence>
<dbReference type="InterPro" id="IPR018497">
    <property type="entry name" value="Peptidase_M13_C"/>
</dbReference>
<dbReference type="GO" id="GO:0016485">
    <property type="term" value="P:protein processing"/>
    <property type="evidence" value="ECO:0007669"/>
    <property type="project" value="TreeGrafter"/>
</dbReference>
<keyword evidence="2" id="KW-0472">Membrane</keyword>
<proteinExistence type="predicted"/>
<feature type="region of interest" description="Disordered" evidence="1">
    <location>
        <begin position="29"/>
        <end position="57"/>
    </location>
</feature>